<dbReference type="InterPro" id="IPR036390">
    <property type="entry name" value="WH_DNA-bd_sf"/>
</dbReference>
<name>A0ABU4WBS2_9FUSO</name>
<dbReference type="SUPFAM" id="SSF53067">
    <property type="entry name" value="Actin-like ATPase domain"/>
    <property type="match status" value="1"/>
</dbReference>
<dbReference type="InterPro" id="IPR043129">
    <property type="entry name" value="ATPase_NBD"/>
</dbReference>
<comment type="similarity">
    <text evidence="1">Belongs to the ROK (NagC/XylR) family.</text>
</comment>
<reference evidence="3" key="1">
    <citation type="submission" date="2023-07" db="EMBL/GenBank/DDBJ databases">
        <authorList>
            <person name="Colorado M.A."/>
            <person name="Villamil L.M."/>
            <person name="Melo J.F."/>
            <person name="Rodriguez J.A."/>
            <person name="Ruiz R.Y."/>
        </authorList>
    </citation>
    <scope>NUCLEOTIDE SEQUENCE [LARGE SCALE GENOMIC DNA]</scope>
    <source>
        <strain evidence="3">C33</strain>
    </source>
</reference>
<dbReference type="Gene3D" id="3.30.420.40">
    <property type="match status" value="2"/>
</dbReference>
<dbReference type="InterPro" id="IPR036388">
    <property type="entry name" value="WH-like_DNA-bd_sf"/>
</dbReference>
<dbReference type="Pfam" id="PF13412">
    <property type="entry name" value="HTH_24"/>
    <property type="match status" value="1"/>
</dbReference>
<dbReference type="Pfam" id="PF00480">
    <property type="entry name" value="ROK"/>
    <property type="match status" value="1"/>
</dbReference>
<dbReference type="Gene3D" id="1.10.10.10">
    <property type="entry name" value="Winged helix-like DNA-binding domain superfamily/Winged helix DNA-binding domain"/>
    <property type="match status" value="1"/>
</dbReference>
<organism evidence="2 3">
    <name type="scientific">Candidatus Cetobacterium colombiensis</name>
    <dbReference type="NCBI Taxonomy" id="3073100"/>
    <lineage>
        <taxon>Bacteria</taxon>
        <taxon>Fusobacteriati</taxon>
        <taxon>Fusobacteriota</taxon>
        <taxon>Fusobacteriia</taxon>
        <taxon>Fusobacteriales</taxon>
        <taxon>Fusobacteriaceae</taxon>
        <taxon>Cetobacterium</taxon>
    </lineage>
</organism>
<sequence>MVTGMNMENLKNNNKIAILSYLNRNGESSRKKIAEGLKLTTATLTILTNELIEEGIVKELGALTEGKVGRKQILIDINQNSKFSIGIEISRNNIYYNLINLKAEVIESNTWKYIEPLSEDYLIEILKYIQEKTFSLKNLILGIGITVYGGLDENDEWKIGITNIKKIIEKNLNFPTFIQNNIRALALAEQYLNKKEKNFWLVKYGPGVGAAIIMNGKLVEGYKRMAGDIGHIVFEENKEVCKMCGQIGCLESEINFNKTIKDFDSKVKKQNPILNNEKDFEYILRLSKFDNNAKLEKNLEKLAKAIAIGAGILDSNKIILAGDILKEKEIFNILEKYIIKNSPILHKEDIIFMDDYVEKRKKSSGILVLKHFYNY</sequence>
<dbReference type="PANTHER" id="PTHR18964">
    <property type="entry name" value="ROK (REPRESSOR, ORF, KINASE) FAMILY"/>
    <property type="match status" value="1"/>
</dbReference>
<evidence type="ECO:0000256" key="1">
    <source>
        <dbReference type="ARBA" id="ARBA00006479"/>
    </source>
</evidence>
<dbReference type="Proteomes" id="UP001279681">
    <property type="component" value="Unassembled WGS sequence"/>
</dbReference>
<comment type="caution">
    <text evidence="2">The sequence shown here is derived from an EMBL/GenBank/DDBJ whole genome shotgun (WGS) entry which is preliminary data.</text>
</comment>
<dbReference type="PANTHER" id="PTHR18964:SF149">
    <property type="entry name" value="BIFUNCTIONAL UDP-N-ACETYLGLUCOSAMINE 2-EPIMERASE_N-ACETYLMANNOSAMINE KINASE"/>
    <property type="match status" value="1"/>
</dbReference>
<evidence type="ECO:0000313" key="3">
    <source>
        <dbReference type="Proteomes" id="UP001279681"/>
    </source>
</evidence>
<accession>A0ABU4WBS2</accession>
<dbReference type="RefSeq" id="WP_320313534.1">
    <property type="nucleotide sequence ID" value="NZ_JAVIKH010000007.1"/>
</dbReference>
<gene>
    <name evidence="2" type="ORF">RFV38_06415</name>
</gene>
<dbReference type="InterPro" id="IPR000600">
    <property type="entry name" value="ROK"/>
</dbReference>
<evidence type="ECO:0000313" key="2">
    <source>
        <dbReference type="EMBL" id="MDX8336129.1"/>
    </source>
</evidence>
<dbReference type="SUPFAM" id="SSF46785">
    <property type="entry name" value="Winged helix' DNA-binding domain"/>
    <property type="match status" value="1"/>
</dbReference>
<protein>
    <submittedName>
        <fullName evidence="2">ROK family protein</fullName>
    </submittedName>
</protein>
<dbReference type="EMBL" id="JAVIKH010000007">
    <property type="protein sequence ID" value="MDX8336129.1"/>
    <property type="molecule type" value="Genomic_DNA"/>
</dbReference>
<proteinExistence type="inferred from homology"/>
<keyword evidence="3" id="KW-1185">Reference proteome</keyword>